<dbReference type="Proteomes" id="UP000002281">
    <property type="component" value="Chromosome 8"/>
</dbReference>
<evidence type="ECO:0000256" key="8">
    <source>
        <dbReference type="ARBA" id="ARBA00023242"/>
    </source>
</evidence>
<accession>A0A9L0SDX7</accession>
<evidence type="ECO:0000256" key="14">
    <source>
        <dbReference type="SAM" id="MobiDB-lite"/>
    </source>
</evidence>
<sequence>VRRGGSSPGAGGKERGEGGGPRATEGLRERAVDSGLGPWRPRLQNTLSAFKTPAPAPVGGHAEGPANGSEPRGPRRQSEARGPPCSVRGPIRGGRGRDSRGRVFAAKRPRWDASGGLRGAGRRGAGPASPRAPCSRPFCPPRFSTKYEIPGSGPLVPTGFSSGFPESGFAATCLASPAKKARAGQEDPGTPPSSPLSPEQLDRIQRNKAAALLRLAARNVPVGFGESWKKHLSGEFGKPYFIKLMGFVAEERRHHTVYPPPHQVFTWTQMCDIRDVKVVILGQDPYHGPSQAHGLCFSVQRPVPPPPSLENIYKELSTDIDGFVHPGHGDLSGWAKQGVLLLNAVLTVRAHQANSHKERGWEEFTDAVVSWLNHNSNGLVFLLWGSYAQKKGIAIDRKRHHVLQTAHPSPFSVNRGFFGCRHFSKTNELLQKSGKEPIDWKEL</sequence>
<evidence type="ECO:0000256" key="11">
    <source>
        <dbReference type="ARBA" id="ARBA00064140"/>
    </source>
</evidence>
<dbReference type="InterPro" id="IPR018085">
    <property type="entry name" value="Ura-DNA_Glyclase_AS"/>
</dbReference>
<dbReference type="NCBIfam" id="NF003588">
    <property type="entry name" value="PRK05254.1-1"/>
    <property type="match status" value="1"/>
</dbReference>
<organism evidence="16 17">
    <name type="scientific">Equus caballus</name>
    <name type="common">Horse</name>
    <dbReference type="NCBI Taxonomy" id="9796"/>
    <lineage>
        <taxon>Eukaryota</taxon>
        <taxon>Metazoa</taxon>
        <taxon>Chordata</taxon>
        <taxon>Craniata</taxon>
        <taxon>Vertebrata</taxon>
        <taxon>Euteleostomi</taxon>
        <taxon>Mammalia</taxon>
        <taxon>Eutheria</taxon>
        <taxon>Laurasiatheria</taxon>
        <taxon>Perissodactyla</taxon>
        <taxon>Equidae</taxon>
        <taxon>Equus</taxon>
    </lineage>
</organism>
<comment type="function">
    <text evidence="12">Excises uracil residues from the DNA which can arise as a result of misincorporation of dUMP residues by DNA polymerase or due to deamination of cytosine.</text>
</comment>
<name>A0A9L0SDX7_HORSE</name>
<evidence type="ECO:0000259" key="15">
    <source>
        <dbReference type="SMART" id="SM00986"/>
    </source>
</evidence>
<comment type="subunit">
    <text evidence="12">Monomer. Interacts with FAM72A.</text>
</comment>
<evidence type="ECO:0000256" key="5">
    <source>
        <dbReference type="ARBA" id="ARBA00022990"/>
    </source>
</evidence>
<feature type="active site" description="Proton acceptor" evidence="12 13">
    <location>
        <position position="284"/>
    </location>
</feature>
<feature type="compositionally biased region" description="Gly residues" evidence="14">
    <location>
        <begin position="1"/>
        <end position="11"/>
    </location>
</feature>
<dbReference type="NCBIfam" id="NF003591">
    <property type="entry name" value="PRK05254.1-4"/>
    <property type="match status" value="1"/>
</dbReference>
<evidence type="ECO:0000256" key="4">
    <source>
        <dbReference type="ARBA" id="ARBA00022801"/>
    </source>
</evidence>
<comment type="catalytic activity">
    <reaction evidence="9">
        <text>a 2'-deoxyuridine in double-stranded DNA + H2O = a 2'-deoxyribose 5'-monophosphate in double-stranded DNA + uracil</text>
        <dbReference type="Rhea" id="RHEA:81455"/>
        <dbReference type="Rhea" id="RHEA-COMP:14231"/>
        <dbReference type="Rhea" id="RHEA-COMP:17071"/>
        <dbReference type="ChEBI" id="CHEBI:15377"/>
        <dbReference type="ChEBI" id="CHEBI:17568"/>
        <dbReference type="ChEBI" id="CHEBI:133902"/>
        <dbReference type="ChEBI" id="CHEBI:139095"/>
    </reaction>
    <physiologicalReaction direction="left-to-right" evidence="9">
        <dbReference type="Rhea" id="RHEA:81456"/>
    </physiologicalReaction>
</comment>
<dbReference type="SMART" id="SM00987">
    <property type="entry name" value="UreE_C"/>
    <property type="match status" value="1"/>
</dbReference>
<dbReference type="AlphaFoldDB" id="A0A9L0SDX7"/>
<dbReference type="GO" id="GO:0004844">
    <property type="term" value="F:uracil DNA N-glycosylase activity"/>
    <property type="evidence" value="ECO:0007669"/>
    <property type="project" value="UniProtKB-UniRule"/>
</dbReference>
<dbReference type="EC" id="3.2.2.27" evidence="12"/>
<dbReference type="PROSITE" id="PS00130">
    <property type="entry name" value="U_DNA_GLYCOSYLASE"/>
    <property type="match status" value="1"/>
</dbReference>
<dbReference type="NCBIfam" id="TIGR00628">
    <property type="entry name" value="ung"/>
    <property type="match status" value="1"/>
</dbReference>
<evidence type="ECO:0000256" key="13">
    <source>
        <dbReference type="PROSITE-ProRule" id="PRU10072"/>
    </source>
</evidence>
<evidence type="ECO:0000313" key="17">
    <source>
        <dbReference type="Proteomes" id="UP000002281"/>
    </source>
</evidence>
<reference evidence="16" key="2">
    <citation type="submission" date="2025-08" db="UniProtKB">
        <authorList>
            <consortium name="Ensembl"/>
        </authorList>
    </citation>
    <scope>IDENTIFICATION</scope>
    <source>
        <strain evidence="16">Thoroughbred</strain>
    </source>
</reference>
<comment type="catalytic activity">
    <reaction evidence="10">
        <text>a 2'-deoxyuridine in single-stranded DNA + H2O = a 2'-deoxyribose 5'-monophosphate in single-stranded DNA + uracil</text>
        <dbReference type="Rhea" id="RHEA:81459"/>
        <dbReference type="Rhea" id="RHEA-COMP:12847"/>
        <dbReference type="Rhea" id="RHEA-COMP:19684"/>
        <dbReference type="ChEBI" id="CHEBI:15377"/>
        <dbReference type="ChEBI" id="CHEBI:17568"/>
        <dbReference type="ChEBI" id="CHEBI:133902"/>
        <dbReference type="ChEBI" id="CHEBI:139095"/>
    </reaction>
    <physiologicalReaction direction="left-to-right" evidence="10">
        <dbReference type="Rhea" id="RHEA:81460"/>
    </physiologicalReaction>
</comment>
<feature type="region of interest" description="Disordered" evidence="14">
    <location>
        <begin position="176"/>
        <end position="199"/>
    </location>
</feature>
<dbReference type="GO" id="GO:0005739">
    <property type="term" value="C:mitochondrion"/>
    <property type="evidence" value="ECO:0007669"/>
    <property type="project" value="UniProtKB-SubCell"/>
</dbReference>
<dbReference type="SMART" id="SM00986">
    <property type="entry name" value="UDG"/>
    <property type="match status" value="1"/>
</dbReference>
<keyword evidence="8 12" id="KW-0539">Nucleus</keyword>
<feature type="domain" description="Uracil-DNA glycosylase-like" evidence="15">
    <location>
        <begin position="269"/>
        <end position="430"/>
    </location>
</feature>
<dbReference type="InterPro" id="IPR005122">
    <property type="entry name" value="Uracil-DNA_glycosylase-like"/>
</dbReference>
<dbReference type="PANTHER" id="PTHR11264">
    <property type="entry name" value="URACIL-DNA GLYCOSYLASE"/>
    <property type="match status" value="1"/>
</dbReference>
<evidence type="ECO:0000256" key="1">
    <source>
        <dbReference type="ARBA" id="ARBA00008184"/>
    </source>
</evidence>
<dbReference type="GO" id="GO:0005654">
    <property type="term" value="C:nucleoplasm"/>
    <property type="evidence" value="ECO:0007669"/>
    <property type="project" value="UniProtKB-ARBA"/>
</dbReference>
<keyword evidence="3 12" id="KW-0227">DNA damage</keyword>
<gene>
    <name evidence="12 16" type="primary">UNG</name>
    <name evidence="12" type="synonym">UNG1</name>
</gene>
<dbReference type="InterPro" id="IPR036895">
    <property type="entry name" value="Uracil-DNA_glycosylase-like_sf"/>
</dbReference>
<keyword evidence="17" id="KW-1185">Reference proteome</keyword>
<dbReference type="NCBIfam" id="NF003589">
    <property type="entry name" value="PRK05254.1-2"/>
    <property type="match status" value="1"/>
</dbReference>
<evidence type="ECO:0000256" key="3">
    <source>
        <dbReference type="ARBA" id="ARBA00022763"/>
    </source>
</evidence>
<dbReference type="GO" id="GO:0006284">
    <property type="term" value="P:base-excision repair"/>
    <property type="evidence" value="ECO:0007669"/>
    <property type="project" value="UniProtKB-UniRule"/>
</dbReference>
<evidence type="ECO:0000256" key="7">
    <source>
        <dbReference type="ARBA" id="ARBA00023204"/>
    </source>
</evidence>
<dbReference type="Gene3D" id="3.40.470.10">
    <property type="entry name" value="Uracil-DNA glycosylase-like domain"/>
    <property type="match status" value="1"/>
</dbReference>
<comment type="similarity">
    <text evidence="1 12">Belongs to the uracil-DNA glycosylase (UDG) superfamily. UNG family.</text>
</comment>
<comment type="subunit">
    <text evidence="11">Interacts with RPA2 subunit of the RPA trimer; this interaction mediates UNG2 recruitment to RPA-coated single-stranded DNA at stalled replication forks. Interacts with PCNA; this interaction mediates UNG2 recruitment to S-phase replication foci. Interacts (via N-terminus) with FAM72A.</text>
</comment>
<evidence type="ECO:0000256" key="2">
    <source>
        <dbReference type="ARBA" id="ARBA00022553"/>
    </source>
</evidence>
<keyword evidence="5" id="KW-0007">Acetylation</keyword>
<keyword evidence="4 12" id="KW-0378">Hydrolase</keyword>
<comment type="catalytic activity">
    <reaction evidence="12">
        <text>Hydrolyzes single-stranded DNA or mismatched double-stranded DNA and polynucleotides, releasing free uracil.</text>
        <dbReference type="EC" id="3.2.2.27"/>
    </reaction>
</comment>
<dbReference type="CDD" id="cd10027">
    <property type="entry name" value="UDG-F1-like"/>
    <property type="match status" value="1"/>
</dbReference>
<feature type="region of interest" description="Disordered" evidence="14">
    <location>
        <begin position="1"/>
        <end position="137"/>
    </location>
</feature>
<dbReference type="PANTHER" id="PTHR11264:SF0">
    <property type="entry name" value="URACIL-DNA GLYCOSYLASE"/>
    <property type="match status" value="1"/>
</dbReference>
<evidence type="ECO:0000256" key="9">
    <source>
        <dbReference type="ARBA" id="ARBA00052069"/>
    </source>
</evidence>
<evidence type="ECO:0000256" key="12">
    <source>
        <dbReference type="HAMAP-Rule" id="MF_03166"/>
    </source>
</evidence>
<keyword evidence="7 12" id="KW-0234">DNA repair</keyword>
<evidence type="ECO:0000256" key="6">
    <source>
        <dbReference type="ARBA" id="ARBA00023128"/>
    </source>
</evidence>
<dbReference type="InterPro" id="IPR002043">
    <property type="entry name" value="UDG_fam1"/>
</dbReference>
<dbReference type="Ensembl" id="ENSECAT00000105597.1">
    <property type="protein sequence ID" value="ENSECAP00000072210.1"/>
    <property type="gene ID" value="ENSECAG00000008080.4"/>
</dbReference>
<dbReference type="FunFam" id="3.40.470.10:FF:000004">
    <property type="entry name" value="Uracil-DNA glycosylase"/>
    <property type="match status" value="1"/>
</dbReference>
<feature type="compositionally biased region" description="Low complexity" evidence="14">
    <location>
        <begin position="125"/>
        <end position="137"/>
    </location>
</feature>
<evidence type="ECO:0000256" key="10">
    <source>
        <dbReference type="ARBA" id="ARBA00052828"/>
    </source>
</evidence>
<dbReference type="GeneTree" id="ENSGT00390000003405"/>
<keyword evidence="2" id="KW-0597">Phosphoprotein</keyword>
<comment type="subcellular location">
    <subcellularLocation>
        <location evidence="12">Mitochondrion</location>
    </subcellularLocation>
    <subcellularLocation>
        <location evidence="12">Nucleus</location>
    </subcellularLocation>
</comment>
<keyword evidence="6 12" id="KW-0496">Mitochondrion</keyword>
<dbReference type="NCBIfam" id="NF003592">
    <property type="entry name" value="PRK05254.1-5"/>
    <property type="match status" value="1"/>
</dbReference>
<proteinExistence type="inferred from homology"/>
<dbReference type="HAMAP" id="MF_00148">
    <property type="entry name" value="UDG"/>
    <property type="match status" value="1"/>
</dbReference>
<protein>
    <recommendedName>
        <fullName evidence="12">Uracil-DNA glycosylase</fullName>
        <shortName evidence="12">UDG</shortName>
        <ecNumber evidence="12">3.2.2.27</ecNumber>
    </recommendedName>
</protein>
<evidence type="ECO:0000313" key="16">
    <source>
        <dbReference type="Ensembl" id="ENSECAP00000072210.1"/>
    </source>
</evidence>
<reference evidence="16 17" key="1">
    <citation type="journal article" date="2009" name="Science">
        <title>Genome sequence, comparative analysis, and population genetics of the domestic horse.</title>
        <authorList>
            <consortium name="Broad Institute Genome Sequencing Platform"/>
            <consortium name="Broad Institute Whole Genome Assembly Team"/>
            <person name="Wade C.M."/>
            <person name="Giulotto E."/>
            <person name="Sigurdsson S."/>
            <person name="Zoli M."/>
            <person name="Gnerre S."/>
            <person name="Imsland F."/>
            <person name="Lear T.L."/>
            <person name="Adelson D.L."/>
            <person name="Bailey E."/>
            <person name="Bellone R.R."/>
            <person name="Bloecker H."/>
            <person name="Distl O."/>
            <person name="Edgar R.C."/>
            <person name="Garber M."/>
            <person name="Leeb T."/>
            <person name="Mauceli E."/>
            <person name="MacLeod J.N."/>
            <person name="Penedo M.C.T."/>
            <person name="Raison J.M."/>
            <person name="Sharpe T."/>
            <person name="Vogel J."/>
            <person name="Andersson L."/>
            <person name="Antczak D.F."/>
            <person name="Biagi T."/>
            <person name="Binns M.M."/>
            <person name="Chowdhary B.P."/>
            <person name="Coleman S.J."/>
            <person name="Della Valle G."/>
            <person name="Fryc S."/>
            <person name="Guerin G."/>
            <person name="Hasegawa T."/>
            <person name="Hill E.W."/>
            <person name="Jurka J."/>
            <person name="Kiialainen A."/>
            <person name="Lindgren G."/>
            <person name="Liu J."/>
            <person name="Magnani E."/>
            <person name="Mickelson J.R."/>
            <person name="Murray J."/>
            <person name="Nergadze S.G."/>
            <person name="Onofrio R."/>
            <person name="Pedroni S."/>
            <person name="Piras M.F."/>
            <person name="Raudsepp T."/>
            <person name="Rocchi M."/>
            <person name="Roeed K.H."/>
            <person name="Ryder O.A."/>
            <person name="Searle S."/>
            <person name="Skow L."/>
            <person name="Swinburne J.E."/>
            <person name="Syvaenen A.C."/>
            <person name="Tozaki T."/>
            <person name="Valberg S.J."/>
            <person name="Vaudin M."/>
            <person name="White J.R."/>
            <person name="Zody M.C."/>
            <person name="Lander E.S."/>
            <person name="Lindblad-Toh K."/>
        </authorList>
    </citation>
    <scope>NUCLEOTIDE SEQUENCE [LARGE SCALE GENOMIC DNA]</scope>
    <source>
        <strain evidence="16 17">Thoroughbred</strain>
    </source>
</reference>
<dbReference type="SUPFAM" id="SSF52141">
    <property type="entry name" value="Uracil-DNA glycosylase-like"/>
    <property type="match status" value="1"/>
</dbReference>
<dbReference type="Pfam" id="PF03167">
    <property type="entry name" value="UDG"/>
    <property type="match status" value="1"/>
</dbReference>
<reference evidence="16" key="3">
    <citation type="submission" date="2025-09" db="UniProtKB">
        <authorList>
            <consortium name="Ensembl"/>
        </authorList>
    </citation>
    <scope>IDENTIFICATION</scope>
    <source>
        <strain evidence="16">Thoroughbred</strain>
    </source>
</reference>